<dbReference type="Proteomes" id="UP001221268">
    <property type="component" value="Chromosome"/>
</dbReference>
<accession>A0ABY7RJD6</accession>
<name>A0ABY7RJD6_9NEIS</name>
<dbReference type="RefSeq" id="WP_237090302.1">
    <property type="nucleotide sequence ID" value="NZ_CP116766.1"/>
</dbReference>
<keyword evidence="2" id="KW-1185">Reference proteome</keyword>
<dbReference type="EMBL" id="CP116766">
    <property type="protein sequence ID" value="WCL71578.1"/>
    <property type="molecule type" value="Genomic_DNA"/>
</dbReference>
<proteinExistence type="predicted"/>
<evidence type="ECO:0000313" key="2">
    <source>
        <dbReference type="Proteomes" id="UP001221268"/>
    </source>
</evidence>
<reference evidence="1 2" key="1">
    <citation type="submission" date="2023-01" db="EMBL/GenBank/DDBJ databases">
        <authorList>
            <person name="Yang C."/>
        </authorList>
    </citation>
    <scope>NUCLEOTIDE SEQUENCE [LARGE SCALE GENOMIC DNA]</scope>
    <source>
        <strain evidence="1 2">ZJ106</strain>
    </source>
</reference>
<gene>
    <name evidence="1" type="ORF">PJU73_00150</name>
</gene>
<sequence length="80" mass="9100">MNTVNLHQRAPKPLCVVPQHQHTSHESAYAALRALVTAYPNVRFGMFYTSGVWLVFRVHEQDQQALREQQLLQAVGGCRV</sequence>
<protein>
    <submittedName>
        <fullName evidence="1">Uncharacterized protein</fullName>
    </submittedName>
</protein>
<organism evidence="1 2">
    <name type="scientific">Neisseria lisongii</name>
    <dbReference type="NCBI Taxonomy" id="2912188"/>
    <lineage>
        <taxon>Bacteria</taxon>
        <taxon>Pseudomonadati</taxon>
        <taxon>Pseudomonadota</taxon>
        <taxon>Betaproteobacteria</taxon>
        <taxon>Neisseriales</taxon>
        <taxon>Neisseriaceae</taxon>
        <taxon>Neisseria</taxon>
    </lineage>
</organism>
<evidence type="ECO:0000313" key="1">
    <source>
        <dbReference type="EMBL" id="WCL71578.1"/>
    </source>
</evidence>